<dbReference type="AlphaFoldDB" id="A0A927BNV7"/>
<comment type="caution">
    <text evidence="3">The sequence shown here is derived from an EMBL/GenBank/DDBJ whole genome shotgun (WGS) entry which is preliminary data.</text>
</comment>
<gene>
    <name evidence="3" type="ORF">ID875_24990</name>
</gene>
<keyword evidence="1" id="KW-0175">Coiled coil</keyword>
<reference evidence="3" key="1">
    <citation type="journal article" date="2020" name="PLoS ONE">
        <title>Isolation and characterization of Streptomyces bacteriophages and Streptomyces strains encoding biosynthetic arsenals: Streptomyces strains and phages for antibiotic discovery.</title>
        <authorList>
            <person name="Montano E.T."/>
            <person name="Nideffer J.F."/>
            <person name="Brumage L."/>
            <person name="Erb M."/>
            <person name="Derman A.I."/>
            <person name="Davis J.P."/>
            <person name="Estrada E."/>
            <person name="Fu S."/>
            <person name="Le D."/>
            <person name="Vuppala A."/>
            <person name="Tran C."/>
            <person name="Luterstein E."/>
            <person name="Lakkaraju S."/>
            <person name="Panchagnula S."/>
            <person name="Ren C."/>
            <person name="Doan J."/>
            <person name="Tran S."/>
            <person name="Soriano J."/>
            <person name="Fujita Y."/>
            <person name="Gutala P."/>
            <person name="Fujii Q."/>
            <person name="Lee M."/>
            <person name="Bui A."/>
            <person name="Villarreal C."/>
            <person name="Shing S.R."/>
            <person name="Kim S."/>
            <person name="Freeman D."/>
            <person name="Racha V."/>
            <person name="Ho A."/>
            <person name="Kumar P."/>
            <person name="Falah K."/>
            <person name="Dawson T."/>
            <person name="Enustun E."/>
            <person name="Prichard A."/>
            <person name="Gomez A."/>
            <person name="Khanna K."/>
            <person name="Trigg S."/>
            <person name="Fernandez L."/>
            <person name="Pogliano K."/>
            <person name="Pogliano J."/>
        </authorList>
    </citation>
    <scope>NUCLEOTIDE SEQUENCE</scope>
    <source>
        <strain evidence="3">QF2</strain>
    </source>
</reference>
<evidence type="ECO:0000256" key="2">
    <source>
        <dbReference type="SAM" id="MobiDB-lite"/>
    </source>
</evidence>
<feature type="coiled-coil region" evidence="1">
    <location>
        <begin position="82"/>
        <end position="119"/>
    </location>
</feature>
<organism evidence="3">
    <name type="scientific">Streptomyces globisporus</name>
    <dbReference type="NCBI Taxonomy" id="1908"/>
    <lineage>
        <taxon>Bacteria</taxon>
        <taxon>Bacillati</taxon>
        <taxon>Actinomycetota</taxon>
        <taxon>Actinomycetes</taxon>
        <taxon>Kitasatosporales</taxon>
        <taxon>Streptomycetaceae</taxon>
        <taxon>Streptomyces</taxon>
    </lineage>
</organism>
<protein>
    <submittedName>
        <fullName evidence="3">ALF repeat-containing protein</fullName>
    </submittedName>
</protein>
<name>A0A927BNV7_STRGL</name>
<proteinExistence type="predicted"/>
<accession>A0A927BNV7</accession>
<evidence type="ECO:0000256" key="1">
    <source>
        <dbReference type="SAM" id="Coils"/>
    </source>
</evidence>
<evidence type="ECO:0000313" key="3">
    <source>
        <dbReference type="EMBL" id="MBD2830212.1"/>
    </source>
</evidence>
<dbReference type="Pfam" id="PF03752">
    <property type="entry name" value="ALF"/>
    <property type="match status" value="1"/>
</dbReference>
<sequence length="132" mass="14434">MLKGTAQDRADFLAFGADIARQRDKETEENERKRAEENRKRVEMLAATGGPEVKLAAKVALASGDDKVIAEFLDKGYLVAAQKDSDDRAAREKEQKEALEAAERLRKLAENTARAAGARTKLIAVHGDAVRA</sequence>
<dbReference type="EMBL" id="JACWUS010000011">
    <property type="protein sequence ID" value="MBD2830212.1"/>
    <property type="molecule type" value="Genomic_DNA"/>
</dbReference>
<dbReference type="InterPro" id="IPR005506">
    <property type="entry name" value="DUF312_ALF"/>
</dbReference>
<feature type="region of interest" description="Disordered" evidence="2">
    <location>
        <begin position="20"/>
        <end position="39"/>
    </location>
</feature>